<dbReference type="Gene3D" id="1.10.238.10">
    <property type="entry name" value="EF-hand"/>
    <property type="match status" value="1"/>
</dbReference>
<dbReference type="Proteomes" id="UP000256310">
    <property type="component" value="Unassembled WGS sequence"/>
</dbReference>
<dbReference type="Pfam" id="PF13202">
    <property type="entry name" value="EF-hand_5"/>
    <property type="match status" value="3"/>
</dbReference>
<feature type="compositionally biased region" description="Polar residues" evidence="1">
    <location>
        <begin position="87"/>
        <end position="101"/>
    </location>
</feature>
<dbReference type="RefSeq" id="WP_116235056.1">
    <property type="nucleotide sequence ID" value="NZ_QRDP01000004.1"/>
</dbReference>
<feature type="domain" description="EF-hand" evidence="2">
    <location>
        <begin position="96"/>
        <end position="112"/>
    </location>
</feature>
<keyword evidence="4" id="KW-1185">Reference proteome</keyword>
<dbReference type="AlphaFoldDB" id="A0A3D9FD11"/>
<feature type="region of interest" description="Disordered" evidence="1">
    <location>
        <begin position="120"/>
        <end position="153"/>
    </location>
</feature>
<evidence type="ECO:0000259" key="2">
    <source>
        <dbReference type="Pfam" id="PF13202"/>
    </source>
</evidence>
<protein>
    <submittedName>
        <fullName evidence="3">EF hand domain-containing protein</fullName>
    </submittedName>
</protein>
<proteinExistence type="predicted"/>
<feature type="compositionally biased region" description="Basic and acidic residues" evidence="1">
    <location>
        <begin position="64"/>
        <end position="82"/>
    </location>
</feature>
<dbReference type="InterPro" id="IPR002048">
    <property type="entry name" value="EF_hand_dom"/>
</dbReference>
<feature type="domain" description="EF-hand" evidence="2">
    <location>
        <begin position="72"/>
        <end position="89"/>
    </location>
</feature>
<dbReference type="SUPFAM" id="SSF47473">
    <property type="entry name" value="EF-hand"/>
    <property type="match status" value="1"/>
</dbReference>
<feature type="region of interest" description="Disordered" evidence="1">
    <location>
        <begin position="29"/>
        <end position="101"/>
    </location>
</feature>
<dbReference type="GO" id="GO:0005509">
    <property type="term" value="F:calcium ion binding"/>
    <property type="evidence" value="ECO:0007669"/>
    <property type="project" value="InterPro"/>
</dbReference>
<dbReference type="EMBL" id="QRDP01000004">
    <property type="protein sequence ID" value="RED15548.1"/>
    <property type="molecule type" value="Genomic_DNA"/>
</dbReference>
<comment type="caution">
    <text evidence="3">The sequence shown here is derived from an EMBL/GenBank/DDBJ whole genome shotgun (WGS) entry which is preliminary data.</text>
</comment>
<dbReference type="OrthoDB" id="7391686at2"/>
<accession>A0A3D9FD11</accession>
<gene>
    <name evidence="3" type="ORF">DFR46_0543</name>
</gene>
<evidence type="ECO:0000313" key="4">
    <source>
        <dbReference type="Proteomes" id="UP000256310"/>
    </source>
</evidence>
<sequence>MGRYFAGVLSAMLLIAAGLFIWETVARQDEAPPPAAPPPETERPDPMTAGEPEGTGPPPPEATELTREQRRFGRYDRDRDGAITRTEMMSSRTNSFRQLDTNGDNYLTFEEWAVRTSDRFAGADGDGSGALTPEEFATTRQRRSPTSRSRCNC</sequence>
<dbReference type="InterPro" id="IPR018247">
    <property type="entry name" value="EF_Hand_1_Ca_BS"/>
</dbReference>
<dbReference type="InterPro" id="IPR011992">
    <property type="entry name" value="EF-hand-dom_pair"/>
</dbReference>
<dbReference type="PROSITE" id="PS00018">
    <property type="entry name" value="EF_HAND_1"/>
    <property type="match status" value="2"/>
</dbReference>
<name>A0A3D9FD11_9SPHN</name>
<evidence type="ECO:0000313" key="3">
    <source>
        <dbReference type="EMBL" id="RED15548.1"/>
    </source>
</evidence>
<organism evidence="3 4">
    <name type="scientific">Parasphingopyxis lamellibrachiae</name>
    <dbReference type="NCBI Taxonomy" id="680125"/>
    <lineage>
        <taxon>Bacteria</taxon>
        <taxon>Pseudomonadati</taxon>
        <taxon>Pseudomonadota</taxon>
        <taxon>Alphaproteobacteria</taxon>
        <taxon>Sphingomonadales</taxon>
        <taxon>Sphingomonadaceae</taxon>
        <taxon>Parasphingopyxis</taxon>
    </lineage>
</organism>
<evidence type="ECO:0000256" key="1">
    <source>
        <dbReference type="SAM" id="MobiDB-lite"/>
    </source>
</evidence>
<reference evidence="3 4" key="1">
    <citation type="submission" date="2018-07" db="EMBL/GenBank/DDBJ databases">
        <title>Genomic Encyclopedia of Type Strains, Phase IV (KMG-IV): sequencing the most valuable type-strain genomes for metagenomic binning, comparative biology and taxonomic classification.</title>
        <authorList>
            <person name="Goeker M."/>
        </authorList>
    </citation>
    <scope>NUCLEOTIDE SEQUENCE [LARGE SCALE GENOMIC DNA]</scope>
    <source>
        <strain evidence="3 4">DSM 26725</strain>
    </source>
</reference>
<feature type="domain" description="EF-hand" evidence="2">
    <location>
        <begin position="120"/>
        <end position="137"/>
    </location>
</feature>